<dbReference type="RefSeq" id="WP_067631812.1">
    <property type="nucleotide sequence ID" value="NZ_CP013213.1"/>
</dbReference>
<comment type="function">
    <text evidence="3">DNA-dependent ATPase and ATP-dependent 5'-3' DNA helicase. Has no activity on blunt DNA or DNA with 3'-overhangs, requires at least 10 bases of 5'-ssDNA for helicase activity.</text>
</comment>
<evidence type="ECO:0000259" key="5">
    <source>
        <dbReference type="Pfam" id="PF14490"/>
    </source>
</evidence>
<dbReference type="Pfam" id="PF13538">
    <property type="entry name" value="UvrD_C_2"/>
    <property type="match status" value="1"/>
</dbReference>
<dbReference type="Pfam" id="PF18335">
    <property type="entry name" value="SH3_13"/>
    <property type="match status" value="1"/>
</dbReference>
<keyword evidence="3" id="KW-0378">Hydrolase</keyword>
<dbReference type="InterPro" id="IPR027785">
    <property type="entry name" value="UvrD-like_helicase_C"/>
</dbReference>
<feature type="binding site" evidence="3">
    <location>
        <begin position="339"/>
        <end position="343"/>
    </location>
    <ligand>
        <name>ATP</name>
        <dbReference type="ChEBI" id="CHEBI:30616"/>
    </ligand>
</feature>
<dbReference type="CDD" id="cd18809">
    <property type="entry name" value="SF1_C_RecD"/>
    <property type="match status" value="1"/>
</dbReference>
<evidence type="ECO:0000259" key="6">
    <source>
        <dbReference type="Pfam" id="PF18335"/>
    </source>
</evidence>
<dbReference type="Gene3D" id="1.10.150.20">
    <property type="entry name" value="5' to 3' exonuclease, C-terminal subdomain"/>
    <property type="match status" value="1"/>
</dbReference>
<dbReference type="PANTHER" id="PTHR43788:SF6">
    <property type="entry name" value="DNA HELICASE B"/>
    <property type="match status" value="1"/>
</dbReference>
<dbReference type="EMBL" id="CP013213">
    <property type="protein sequence ID" value="AMC93240.1"/>
    <property type="molecule type" value="Genomic_DNA"/>
</dbReference>
<reference evidence="8 9" key="1">
    <citation type="submission" date="2015-10" db="EMBL/GenBank/DDBJ databases">
        <title>Erysipelothrix larvae sp. LV19 isolated from the larval gut of the rhinoceros beetle, Trypoxylus dichotomus.</title>
        <authorList>
            <person name="Lim S."/>
            <person name="Kim B.-C."/>
        </authorList>
    </citation>
    <scope>NUCLEOTIDE SEQUENCE [LARGE SCALE GENOMIC DNA]</scope>
    <source>
        <strain evidence="8 9">LV19</strain>
    </source>
</reference>
<dbReference type="CDD" id="cd17933">
    <property type="entry name" value="DEXSc_RecD-like"/>
    <property type="match status" value="1"/>
</dbReference>
<dbReference type="InterPro" id="IPR041451">
    <property type="entry name" value="RecD2_SH13"/>
</dbReference>
<feature type="domain" description="UvrD-like helicase C-terminal" evidence="4">
    <location>
        <begin position="630"/>
        <end position="678"/>
    </location>
</feature>
<name>A0A120JTL3_9FIRM</name>
<dbReference type="Gene3D" id="3.40.50.300">
    <property type="entry name" value="P-loop containing nucleotide triphosphate hydrolases"/>
    <property type="match status" value="2"/>
</dbReference>
<keyword evidence="3" id="KW-0238">DNA-binding</keyword>
<accession>A0A120JTL3</accession>
<dbReference type="SUPFAM" id="SSF52540">
    <property type="entry name" value="P-loop containing nucleoside triphosphate hydrolases"/>
    <property type="match status" value="2"/>
</dbReference>
<dbReference type="Pfam" id="PF14520">
    <property type="entry name" value="HHH_5"/>
    <property type="match status" value="1"/>
</dbReference>
<dbReference type="Proteomes" id="UP000063781">
    <property type="component" value="Chromosome"/>
</dbReference>
<evidence type="ECO:0000313" key="8">
    <source>
        <dbReference type="EMBL" id="AMC93240.1"/>
    </source>
</evidence>
<gene>
    <name evidence="3" type="primary">recD2</name>
    <name evidence="8" type="ORF">AOC36_04410</name>
</gene>
<organism evidence="8 9">
    <name type="scientific">Erysipelothrix larvae</name>
    <dbReference type="NCBI Taxonomy" id="1514105"/>
    <lineage>
        <taxon>Bacteria</taxon>
        <taxon>Bacillati</taxon>
        <taxon>Bacillota</taxon>
        <taxon>Erysipelotrichia</taxon>
        <taxon>Erysipelotrichales</taxon>
        <taxon>Erysipelotrichaceae</taxon>
        <taxon>Erysipelothrix</taxon>
    </lineage>
</organism>
<dbReference type="PANTHER" id="PTHR43788">
    <property type="entry name" value="DNA2/NAM7 HELICASE FAMILY MEMBER"/>
    <property type="match status" value="1"/>
</dbReference>
<evidence type="ECO:0000256" key="1">
    <source>
        <dbReference type="ARBA" id="ARBA00022741"/>
    </source>
</evidence>
<dbReference type="OrthoDB" id="9803432at2"/>
<keyword evidence="3" id="KW-0347">Helicase</keyword>
<dbReference type="Pfam" id="PF14490">
    <property type="entry name" value="HHH_RecD2"/>
    <property type="match status" value="1"/>
</dbReference>
<evidence type="ECO:0000313" key="9">
    <source>
        <dbReference type="Proteomes" id="UP000063781"/>
    </source>
</evidence>
<comment type="catalytic activity">
    <reaction evidence="3">
        <text>ATP + H2O = ADP + phosphate + H(+)</text>
        <dbReference type="Rhea" id="RHEA:13065"/>
        <dbReference type="ChEBI" id="CHEBI:15377"/>
        <dbReference type="ChEBI" id="CHEBI:15378"/>
        <dbReference type="ChEBI" id="CHEBI:30616"/>
        <dbReference type="ChEBI" id="CHEBI:43474"/>
        <dbReference type="ChEBI" id="CHEBI:456216"/>
        <dbReference type="EC" id="5.6.2.3"/>
    </reaction>
</comment>
<dbReference type="Pfam" id="PF13245">
    <property type="entry name" value="AAA_19"/>
    <property type="match status" value="1"/>
</dbReference>
<dbReference type="HAMAP" id="MF_01488">
    <property type="entry name" value="RecD2"/>
    <property type="match status" value="1"/>
</dbReference>
<dbReference type="GO" id="GO:0003677">
    <property type="term" value="F:DNA binding"/>
    <property type="evidence" value="ECO:0007669"/>
    <property type="project" value="UniProtKB-UniRule"/>
</dbReference>
<evidence type="ECO:0000259" key="7">
    <source>
        <dbReference type="Pfam" id="PF23139"/>
    </source>
</evidence>
<dbReference type="InterPro" id="IPR006345">
    <property type="entry name" value="RecD2"/>
</dbReference>
<dbReference type="KEGG" id="erl:AOC36_04410"/>
<dbReference type="GO" id="GO:0043139">
    <property type="term" value="F:5'-3' DNA helicase activity"/>
    <property type="evidence" value="ECO:0007669"/>
    <property type="project" value="UniProtKB-UniRule"/>
</dbReference>
<dbReference type="STRING" id="1514105.AOC36_04410"/>
<protein>
    <recommendedName>
        <fullName evidence="3">ATP-dependent RecD2 DNA helicase</fullName>
        <ecNumber evidence="3">5.6.2.3</ecNumber>
    </recommendedName>
    <alternativeName>
        <fullName evidence="3">DNA 5'-3' helicase subunit RecD2</fullName>
    </alternativeName>
</protein>
<dbReference type="InterPro" id="IPR055446">
    <property type="entry name" value="RecD2_N_OB"/>
</dbReference>
<feature type="domain" description="ATP-dependent RecD2 DNA helicase OB-fold" evidence="7">
    <location>
        <begin position="4"/>
        <end position="77"/>
    </location>
</feature>
<dbReference type="InterPro" id="IPR050534">
    <property type="entry name" value="Coronavir_polyprotein_1ab"/>
</dbReference>
<dbReference type="GO" id="GO:0016887">
    <property type="term" value="F:ATP hydrolysis activity"/>
    <property type="evidence" value="ECO:0007669"/>
    <property type="project" value="RHEA"/>
</dbReference>
<keyword evidence="1 3" id="KW-0547">Nucleotide-binding</keyword>
<dbReference type="NCBIfam" id="TIGR01448">
    <property type="entry name" value="recD_rel"/>
    <property type="match status" value="1"/>
</dbReference>
<keyword evidence="3" id="KW-0413">Isomerase</keyword>
<dbReference type="GO" id="GO:0017116">
    <property type="term" value="F:single-stranded DNA helicase activity"/>
    <property type="evidence" value="ECO:0007669"/>
    <property type="project" value="TreeGrafter"/>
</dbReference>
<comment type="similarity">
    <text evidence="3">Belongs to the RecD family. RecD2 subfamily.</text>
</comment>
<dbReference type="InterPro" id="IPR029493">
    <property type="entry name" value="RecD2-like_HHH"/>
</dbReference>
<dbReference type="InterPro" id="IPR010994">
    <property type="entry name" value="RuvA_2-like"/>
</dbReference>
<dbReference type="InterPro" id="IPR027417">
    <property type="entry name" value="P-loop_NTPase"/>
</dbReference>
<dbReference type="GO" id="GO:0005524">
    <property type="term" value="F:ATP binding"/>
    <property type="evidence" value="ECO:0007669"/>
    <property type="project" value="UniProtKB-UniRule"/>
</dbReference>
<dbReference type="EC" id="5.6.2.3" evidence="3"/>
<dbReference type="Pfam" id="PF23139">
    <property type="entry name" value="OB_YrrC"/>
    <property type="match status" value="1"/>
</dbReference>
<dbReference type="GO" id="GO:0009338">
    <property type="term" value="C:exodeoxyribonuclease V complex"/>
    <property type="evidence" value="ECO:0007669"/>
    <property type="project" value="TreeGrafter"/>
</dbReference>
<keyword evidence="2 3" id="KW-0067">ATP-binding</keyword>
<dbReference type="Gene3D" id="1.10.10.2220">
    <property type="match status" value="1"/>
</dbReference>
<dbReference type="CDD" id="cd00080">
    <property type="entry name" value="H3TH_StructSpec-5'-nucleases"/>
    <property type="match status" value="1"/>
</dbReference>
<dbReference type="SUPFAM" id="SSF47781">
    <property type="entry name" value="RuvA domain 2-like"/>
    <property type="match status" value="1"/>
</dbReference>
<dbReference type="AlphaFoldDB" id="A0A120JTL3"/>
<evidence type="ECO:0000259" key="4">
    <source>
        <dbReference type="Pfam" id="PF13538"/>
    </source>
</evidence>
<evidence type="ECO:0000256" key="3">
    <source>
        <dbReference type="HAMAP-Rule" id="MF_01488"/>
    </source>
</evidence>
<evidence type="ECO:0000256" key="2">
    <source>
        <dbReference type="ARBA" id="ARBA00022840"/>
    </source>
</evidence>
<keyword evidence="9" id="KW-1185">Reference proteome</keyword>
<dbReference type="GO" id="GO:0006310">
    <property type="term" value="P:DNA recombination"/>
    <property type="evidence" value="ECO:0007669"/>
    <property type="project" value="InterPro"/>
</dbReference>
<feature type="domain" description="ATP-dependent RecD2 DNA helicase-like helix-hairpin-helix" evidence="5">
    <location>
        <begin position="143"/>
        <end position="232"/>
    </location>
</feature>
<sequence length="710" mass="80505">MNVEIEGIVDSEIFFNEGNHYGVYRVVASDSNDRPITIVGNFYKLEVDSYYAFSGSFIENPRFGMQFQVESYEKKLPIKDEYIIRYLSGVSFPGIGPKTAQILVEKMGSDVLEIIKNSRDEMLEVTGVSSDKIEVIKSVLQHQTGFDESIQFLNMHGITGTLIQSILNIYGEDTRQVLEINPYRMIEEVSGIGFKTADKLGQSLLFEQDHPFRLEGYLIYVYQEVCFKDGHSFIYKEDLHNRIDISGDDFEAAYDRLLQKGILIDDEGKIYHHTQYDAEVNVARFLVDHKHKSVFELDNIDESIVRIQRRLGIVFDDNQRDAIKQVFDQSVVIITGGPGTGKSTLLSGVISIIQDELKDVSITLCAPTGRAAKRLESLTKVNAATIHSVLKWNLHTNVFGMNETNPLESDVVIVDEFSMVDIWLLYKLILAGSKVKKFVFVGDKDQLPSVGPGYVLSDLLESDGFEVIRLEHNYRQEQGSEVIDLALSFNEGIFDISHYHKDVKYFDSRYGSAKDIVVKVVNEAMDRGYSLNDIQVLSPKYAGPNGIDNLNYFLQKSCNPESMHKRFVQVGARIFREGDKILQLKNQPDDGVYNGDIGTLVEIDDDRSLIVDFDGLFVTYDKSNYINISHAYAMSVHKAQGSEYPIVILLASRDFGMMLSRKLYYTAITRSSKSVILVGDLNSFDKASKTDTQIHRNTYLKERILHLMND</sequence>
<proteinExistence type="inferred from homology"/>
<feature type="domain" description="ATP-dependent RecD2 DNA helicase SH3" evidence="6">
    <location>
        <begin position="550"/>
        <end position="613"/>
    </location>
</feature>
<dbReference type="Gene3D" id="2.30.30.940">
    <property type="match status" value="1"/>
</dbReference>